<protein>
    <recommendedName>
        <fullName evidence="6">GTPase HflX</fullName>
    </recommendedName>
    <alternativeName>
        <fullName evidence="6">GTP-binding protein HflX</fullName>
    </alternativeName>
</protein>
<keyword evidence="3 6" id="KW-0547">Nucleotide-binding</keyword>
<accession>A0A369KSJ1</accession>
<sequence>MNKSNMDIEKTLELEKSRLQFESRDQGGMNSYLVSLELPEDNPEDIQESLQELGALVRTLGDDCLGVTVQKKSKPVPATYIGYGKAEELKKSCATLKVDYVVFDQELSPTQVRNLENLIEKPILDRTSIILQIFKKNARSKESKTQVEIAHLEYIAPRLSNAWITWERQRGGGGVGGRLKGSGETQIEIDRRRIKDKINSLKKELEKVQKEREVQRKNRSDEWNVVLVGYTNAGKTTLMNQLTKSQLSAKDSLFETLDASIRRIRGTNNMNILITDTVGFIRNLPHSLVASFRSTLEEACKADLLLNIVDISNKHYKEHIKVTEDVLAQVGASEVPRIVVFNKIDCIVGEPRLPRILARSYPKSICISSQKKEDIKRFRDSIVQFLAQNMVEKIFHVSYEDSKLLSYIYSHTRVLEANWTQDEGIFKVRMSKSLYQRYFLPNKIEDDQE</sequence>
<dbReference type="Pfam" id="PF16360">
    <property type="entry name" value="GTP-bdg_M"/>
    <property type="match status" value="1"/>
</dbReference>
<keyword evidence="12" id="KW-1185">Reference proteome</keyword>
<evidence type="ECO:0000259" key="10">
    <source>
        <dbReference type="PROSITE" id="PS51705"/>
    </source>
</evidence>
<dbReference type="InterPro" id="IPR032305">
    <property type="entry name" value="GTP-bd_M"/>
</dbReference>
<name>A0A369KSJ1_9BACT</name>
<evidence type="ECO:0000256" key="9">
    <source>
        <dbReference type="SAM" id="Coils"/>
    </source>
</evidence>
<dbReference type="InterPro" id="IPR027417">
    <property type="entry name" value="P-loop_NTPase"/>
</dbReference>
<evidence type="ECO:0000256" key="1">
    <source>
        <dbReference type="ARBA" id="ARBA00022490"/>
    </source>
</evidence>
<feature type="binding site" evidence="7">
    <location>
        <begin position="342"/>
        <end position="345"/>
    </location>
    <ligand>
        <name>GTP</name>
        <dbReference type="ChEBI" id="CHEBI:37565"/>
    </ligand>
</feature>
<dbReference type="Pfam" id="PF01926">
    <property type="entry name" value="MMR_HSR1"/>
    <property type="match status" value="1"/>
</dbReference>
<dbReference type="EMBL" id="QOVW01000059">
    <property type="protein sequence ID" value="RDB36572.1"/>
    <property type="molecule type" value="Genomic_DNA"/>
</dbReference>
<dbReference type="GO" id="GO:0043022">
    <property type="term" value="F:ribosome binding"/>
    <property type="evidence" value="ECO:0007669"/>
    <property type="project" value="TreeGrafter"/>
</dbReference>
<keyword evidence="2 8" id="KW-0479">Metal-binding</keyword>
<feature type="coiled-coil region" evidence="9">
    <location>
        <begin position="184"/>
        <end position="218"/>
    </location>
</feature>
<dbReference type="PROSITE" id="PS51705">
    <property type="entry name" value="G_HFLX"/>
    <property type="match status" value="1"/>
</dbReference>
<dbReference type="Pfam" id="PF13167">
    <property type="entry name" value="GTP-bdg_N"/>
    <property type="match status" value="1"/>
</dbReference>
<evidence type="ECO:0000256" key="8">
    <source>
        <dbReference type="PIRSR" id="PIRSR006809-2"/>
    </source>
</evidence>
<dbReference type="Gene3D" id="3.40.50.11060">
    <property type="entry name" value="GTPase HflX, N-terminal domain"/>
    <property type="match status" value="1"/>
</dbReference>
<dbReference type="InterPro" id="IPR016496">
    <property type="entry name" value="GTPase_HflX"/>
</dbReference>
<dbReference type="AlphaFoldDB" id="A0A369KSJ1"/>
<evidence type="ECO:0000313" key="12">
    <source>
        <dbReference type="Proteomes" id="UP000253934"/>
    </source>
</evidence>
<evidence type="ECO:0000256" key="4">
    <source>
        <dbReference type="ARBA" id="ARBA00022842"/>
    </source>
</evidence>
<dbReference type="CDD" id="cd01878">
    <property type="entry name" value="HflX"/>
    <property type="match status" value="1"/>
</dbReference>
<comment type="similarity">
    <text evidence="6">Belongs to the TRAFAC class OBG-HflX-like GTPase superfamily. HflX GTPase family.</text>
</comment>
<feature type="domain" description="Hflx-type G" evidence="10">
    <location>
        <begin position="223"/>
        <end position="390"/>
    </location>
</feature>
<comment type="cofactor">
    <cofactor evidence="8">
        <name>Mg(2+)</name>
        <dbReference type="ChEBI" id="CHEBI:18420"/>
    </cofactor>
</comment>
<comment type="subcellular location">
    <subcellularLocation>
        <location evidence="6">Cytoplasm</location>
    </subcellularLocation>
    <text evidence="6">May associate with membranes.</text>
</comment>
<feature type="binding site" evidence="7">
    <location>
        <begin position="276"/>
        <end position="279"/>
    </location>
    <ligand>
        <name>GTP</name>
        <dbReference type="ChEBI" id="CHEBI:37565"/>
    </ligand>
</feature>
<evidence type="ECO:0000313" key="11">
    <source>
        <dbReference type="EMBL" id="RDB36572.1"/>
    </source>
</evidence>
<keyword evidence="9" id="KW-0175">Coiled coil</keyword>
<dbReference type="InterPro" id="IPR025121">
    <property type="entry name" value="GTPase_HflX_N"/>
</dbReference>
<dbReference type="GO" id="GO:0003924">
    <property type="term" value="F:GTPase activity"/>
    <property type="evidence" value="ECO:0007669"/>
    <property type="project" value="UniProtKB-UniRule"/>
</dbReference>
<feature type="binding site" evidence="7">
    <location>
        <begin position="229"/>
        <end position="236"/>
    </location>
    <ligand>
        <name>GTP</name>
        <dbReference type="ChEBI" id="CHEBI:37565"/>
    </ligand>
</feature>
<dbReference type="Gene3D" id="3.40.50.300">
    <property type="entry name" value="P-loop containing nucleotide triphosphate hydrolases"/>
    <property type="match status" value="1"/>
</dbReference>
<keyword evidence="5 6" id="KW-0342">GTP-binding</keyword>
<gene>
    <name evidence="6 11" type="primary">hflX</name>
    <name evidence="11" type="ORF">DCC88_04650</name>
</gene>
<evidence type="ECO:0000256" key="6">
    <source>
        <dbReference type="HAMAP-Rule" id="MF_00900"/>
    </source>
</evidence>
<feature type="binding site" evidence="8">
    <location>
        <position position="236"/>
    </location>
    <ligand>
        <name>Mg(2+)</name>
        <dbReference type="ChEBI" id="CHEBI:18420"/>
    </ligand>
</feature>
<comment type="subunit">
    <text evidence="6">Monomer. Associates with the 50S ribosomal subunit.</text>
</comment>
<dbReference type="InterPro" id="IPR006073">
    <property type="entry name" value="GTP-bd"/>
</dbReference>
<keyword evidence="1 6" id="KW-0963">Cytoplasm</keyword>
<evidence type="ECO:0000256" key="7">
    <source>
        <dbReference type="PIRSR" id="PIRSR006809-1"/>
    </source>
</evidence>
<comment type="caution">
    <text evidence="11">The sequence shown here is derived from an EMBL/GenBank/DDBJ whole genome shotgun (WGS) entry which is preliminary data.</text>
</comment>
<dbReference type="Proteomes" id="UP000253934">
    <property type="component" value="Unassembled WGS sequence"/>
</dbReference>
<dbReference type="InterPro" id="IPR042108">
    <property type="entry name" value="GTPase_HflX_N_sf"/>
</dbReference>
<dbReference type="SUPFAM" id="SSF52540">
    <property type="entry name" value="P-loop containing nucleoside triphosphate hydrolases"/>
    <property type="match status" value="1"/>
</dbReference>
<organism evidence="11 12">
    <name type="scientific">Spirobacillus cienkowskii</name>
    <dbReference type="NCBI Taxonomy" id="495820"/>
    <lineage>
        <taxon>Bacteria</taxon>
        <taxon>Pseudomonadati</taxon>
        <taxon>Bdellovibrionota</taxon>
        <taxon>Oligoflexia</taxon>
        <taxon>Silvanigrellales</taxon>
        <taxon>Spirobacillus</taxon>
    </lineage>
</organism>
<evidence type="ECO:0000256" key="3">
    <source>
        <dbReference type="ARBA" id="ARBA00022741"/>
    </source>
</evidence>
<dbReference type="PANTHER" id="PTHR10229">
    <property type="entry name" value="GTP-BINDING PROTEIN HFLX"/>
    <property type="match status" value="1"/>
</dbReference>
<feature type="binding site" evidence="8">
    <location>
        <position position="256"/>
    </location>
    <ligand>
        <name>Mg(2+)</name>
        <dbReference type="ChEBI" id="CHEBI:18420"/>
    </ligand>
</feature>
<dbReference type="GO" id="GO:0005737">
    <property type="term" value="C:cytoplasm"/>
    <property type="evidence" value="ECO:0007669"/>
    <property type="project" value="UniProtKB-SubCell"/>
</dbReference>
<keyword evidence="4 8" id="KW-0460">Magnesium</keyword>
<dbReference type="PRINTS" id="PR00326">
    <property type="entry name" value="GTP1OBG"/>
</dbReference>
<dbReference type="PIRSF" id="PIRSF006809">
    <property type="entry name" value="GTP-binding_hflX_prd"/>
    <property type="match status" value="1"/>
</dbReference>
<dbReference type="InterPro" id="IPR030394">
    <property type="entry name" value="G_HFLX_dom"/>
</dbReference>
<dbReference type="NCBIfam" id="TIGR03156">
    <property type="entry name" value="GTP_HflX"/>
    <property type="match status" value="1"/>
</dbReference>
<dbReference type="GO" id="GO:0005525">
    <property type="term" value="F:GTP binding"/>
    <property type="evidence" value="ECO:0007669"/>
    <property type="project" value="UniProtKB-UniRule"/>
</dbReference>
<dbReference type="PANTHER" id="PTHR10229:SF0">
    <property type="entry name" value="GTP-BINDING PROTEIN 6-RELATED"/>
    <property type="match status" value="1"/>
</dbReference>
<feature type="binding site" evidence="7">
    <location>
        <begin position="368"/>
        <end position="370"/>
    </location>
    <ligand>
        <name>GTP</name>
        <dbReference type="ChEBI" id="CHEBI:37565"/>
    </ligand>
</feature>
<evidence type="ECO:0000256" key="5">
    <source>
        <dbReference type="ARBA" id="ARBA00023134"/>
    </source>
</evidence>
<comment type="function">
    <text evidence="6">GTPase that associates with the 50S ribosomal subunit and may have a role during protein synthesis or ribosome biogenesis.</text>
</comment>
<proteinExistence type="inferred from homology"/>
<dbReference type="Gene3D" id="6.10.250.2860">
    <property type="match status" value="1"/>
</dbReference>
<reference evidence="11" key="1">
    <citation type="submission" date="2018-04" db="EMBL/GenBank/DDBJ databases">
        <title>Draft genome sequence of the Candidatus Spirobacillus cienkowskii, a pathogen of freshwater Daphnia species, reconstructed from hemolymph metagenomic reads.</title>
        <authorList>
            <person name="Bresciani L."/>
            <person name="Lemos L.N."/>
            <person name="Wale N."/>
            <person name="Lin J.Y."/>
            <person name="Fernandes G.R."/>
            <person name="Duffy M.A."/>
            <person name="Rodrigues J.M."/>
        </authorList>
    </citation>
    <scope>NUCLEOTIDE SEQUENCE [LARGE SCALE GENOMIC DNA]</scope>
    <source>
        <strain evidence="11">Binning01</strain>
    </source>
</reference>
<dbReference type="HAMAP" id="MF_00900">
    <property type="entry name" value="GTPase_HflX"/>
    <property type="match status" value="1"/>
</dbReference>
<feature type="binding site" evidence="7">
    <location>
        <begin position="254"/>
        <end position="258"/>
    </location>
    <ligand>
        <name>GTP</name>
        <dbReference type="ChEBI" id="CHEBI:37565"/>
    </ligand>
</feature>
<evidence type="ECO:0000256" key="2">
    <source>
        <dbReference type="ARBA" id="ARBA00022723"/>
    </source>
</evidence>
<dbReference type="FunFam" id="3.40.50.11060:FF:000001">
    <property type="entry name" value="GTPase HflX"/>
    <property type="match status" value="1"/>
</dbReference>
<dbReference type="GO" id="GO:0046872">
    <property type="term" value="F:metal ion binding"/>
    <property type="evidence" value="ECO:0007669"/>
    <property type="project" value="UniProtKB-KW"/>
</dbReference>